<reference evidence="1 2" key="4">
    <citation type="journal article" date="2011" name="BMC Genomics">
        <title>RNA-Seq improves annotation of protein-coding genes in the cucumber genome.</title>
        <authorList>
            <person name="Li Z."/>
            <person name="Zhang Z."/>
            <person name="Yan P."/>
            <person name="Huang S."/>
            <person name="Fei Z."/>
            <person name="Lin K."/>
        </authorList>
    </citation>
    <scope>NUCLEOTIDE SEQUENCE [LARGE SCALE GENOMIC DNA]</scope>
    <source>
        <strain evidence="2">cv. 9930</strain>
    </source>
</reference>
<reference evidence="1 2" key="1">
    <citation type="journal article" date="2009" name="Nat. Genet.">
        <title>The genome of the cucumber, Cucumis sativus L.</title>
        <authorList>
            <person name="Huang S."/>
            <person name="Li R."/>
            <person name="Zhang Z."/>
            <person name="Li L."/>
            <person name="Gu X."/>
            <person name="Fan W."/>
            <person name="Lucas W.J."/>
            <person name="Wang X."/>
            <person name="Xie B."/>
            <person name="Ni P."/>
            <person name="Ren Y."/>
            <person name="Zhu H."/>
            <person name="Li J."/>
            <person name="Lin K."/>
            <person name="Jin W."/>
            <person name="Fei Z."/>
            <person name="Li G."/>
            <person name="Staub J."/>
            <person name="Kilian A."/>
            <person name="van der Vossen E.A."/>
            <person name="Wu Y."/>
            <person name="Guo J."/>
            <person name="He J."/>
            <person name="Jia Z."/>
            <person name="Ren Y."/>
            <person name="Tian G."/>
            <person name="Lu Y."/>
            <person name="Ruan J."/>
            <person name="Qian W."/>
            <person name="Wang M."/>
            <person name="Huang Q."/>
            <person name="Li B."/>
            <person name="Xuan Z."/>
            <person name="Cao J."/>
            <person name="Asan"/>
            <person name="Wu Z."/>
            <person name="Zhang J."/>
            <person name="Cai Q."/>
            <person name="Bai Y."/>
            <person name="Zhao B."/>
            <person name="Han Y."/>
            <person name="Li Y."/>
            <person name="Li X."/>
            <person name="Wang S."/>
            <person name="Shi Q."/>
            <person name="Liu S."/>
            <person name="Cho W.K."/>
            <person name="Kim J.Y."/>
            <person name="Xu Y."/>
            <person name="Heller-Uszynska K."/>
            <person name="Miao H."/>
            <person name="Cheng Z."/>
            <person name="Zhang S."/>
            <person name="Wu J."/>
            <person name="Yang Y."/>
            <person name="Kang H."/>
            <person name="Li M."/>
            <person name="Liang H."/>
            <person name="Ren X."/>
            <person name="Shi Z."/>
            <person name="Wen M."/>
            <person name="Jian M."/>
            <person name="Yang H."/>
            <person name="Zhang G."/>
            <person name="Yang Z."/>
            <person name="Chen R."/>
            <person name="Liu S."/>
            <person name="Li J."/>
            <person name="Ma L."/>
            <person name="Liu H."/>
            <person name="Zhou Y."/>
            <person name="Zhao J."/>
            <person name="Fang X."/>
            <person name="Li G."/>
            <person name="Fang L."/>
            <person name="Li Y."/>
            <person name="Liu D."/>
            <person name="Zheng H."/>
            <person name="Zhang Y."/>
            <person name="Qin N."/>
            <person name="Li Z."/>
            <person name="Yang G."/>
            <person name="Yang S."/>
            <person name="Bolund L."/>
            <person name="Kristiansen K."/>
            <person name="Zheng H."/>
            <person name="Li S."/>
            <person name="Zhang X."/>
            <person name="Yang H."/>
            <person name="Wang J."/>
            <person name="Sun R."/>
            <person name="Zhang B."/>
            <person name="Jiang S."/>
            <person name="Wang J."/>
            <person name="Du Y."/>
            <person name="Li S."/>
        </authorList>
    </citation>
    <scope>NUCLEOTIDE SEQUENCE [LARGE SCALE GENOMIC DNA]</scope>
    <source>
        <strain evidence="2">cv. 9930</strain>
    </source>
</reference>
<gene>
    <name evidence="1" type="ORF">Csa_5G582750</name>
</gene>
<keyword evidence="2" id="KW-1185">Reference proteome</keyword>
<name>A0A0A0KPT2_CUCSA</name>
<evidence type="ECO:0000313" key="1">
    <source>
        <dbReference type="EMBL" id="KGN51593.1"/>
    </source>
</evidence>
<organism evidence="1 2">
    <name type="scientific">Cucumis sativus</name>
    <name type="common">Cucumber</name>
    <dbReference type="NCBI Taxonomy" id="3659"/>
    <lineage>
        <taxon>Eukaryota</taxon>
        <taxon>Viridiplantae</taxon>
        <taxon>Streptophyta</taxon>
        <taxon>Embryophyta</taxon>
        <taxon>Tracheophyta</taxon>
        <taxon>Spermatophyta</taxon>
        <taxon>Magnoliopsida</taxon>
        <taxon>eudicotyledons</taxon>
        <taxon>Gunneridae</taxon>
        <taxon>Pentapetalae</taxon>
        <taxon>rosids</taxon>
        <taxon>fabids</taxon>
        <taxon>Cucurbitales</taxon>
        <taxon>Cucurbitaceae</taxon>
        <taxon>Benincaseae</taxon>
        <taxon>Cucumis</taxon>
    </lineage>
</organism>
<proteinExistence type="predicted"/>
<evidence type="ECO:0000313" key="2">
    <source>
        <dbReference type="Proteomes" id="UP000029981"/>
    </source>
</evidence>
<sequence length="71" mass="7998">MNATCCRHSNVVMTVASIQSNTQIIGQRYHSLKFAPMQTYLKNPVDQELQGSKMKWIGKSLVNQSDARSVK</sequence>
<reference evidence="1 2" key="2">
    <citation type="journal article" date="2009" name="PLoS ONE">
        <title>An integrated genetic and cytogenetic map of the cucumber genome.</title>
        <authorList>
            <person name="Ren Y."/>
            <person name="Zhang Z."/>
            <person name="Liu J."/>
            <person name="Staub J.E."/>
            <person name="Han Y."/>
            <person name="Cheng Z."/>
            <person name="Li X."/>
            <person name="Lu J."/>
            <person name="Miao H."/>
            <person name="Kang H."/>
            <person name="Xie B."/>
            <person name="Gu X."/>
            <person name="Wang X."/>
            <person name="Du Y."/>
            <person name="Jin W."/>
            <person name="Huang S."/>
        </authorList>
    </citation>
    <scope>NUCLEOTIDE SEQUENCE [LARGE SCALE GENOMIC DNA]</scope>
    <source>
        <strain evidence="2">cv. 9930</strain>
    </source>
</reference>
<accession>A0A0A0KPT2</accession>
<dbReference type="Gramene" id="KGN51593">
    <property type="protein sequence ID" value="KGN51593"/>
    <property type="gene ID" value="Csa_5G582750"/>
</dbReference>
<protein>
    <submittedName>
        <fullName evidence="1">Uncharacterized protein</fullName>
    </submittedName>
</protein>
<reference evidence="1 2" key="3">
    <citation type="journal article" date="2010" name="BMC Genomics">
        <title>Transcriptome sequencing and comparative analysis of cucumber flowers with different sex types.</title>
        <authorList>
            <person name="Guo S."/>
            <person name="Zheng Y."/>
            <person name="Joung J.G."/>
            <person name="Liu S."/>
            <person name="Zhang Z."/>
            <person name="Crasta O.R."/>
            <person name="Sobral B.W."/>
            <person name="Xu Y."/>
            <person name="Huang S."/>
            <person name="Fei Z."/>
        </authorList>
    </citation>
    <scope>NUCLEOTIDE SEQUENCE [LARGE SCALE GENOMIC DNA]</scope>
    <source>
        <strain evidence="2">cv. 9930</strain>
    </source>
</reference>
<dbReference type="EMBL" id="CM002926">
    <property type="protein sequence ID" value="KGN51593.1"/>
    <property type="molecule type" value="Genomic_DNA"/>
</dbReference>
<dbReference type="Proteomes" id="UP000029981">
    <property type="component" value="Chromosome 5"/>
</dbReference>
<dbReference type="AlphaFoldDB" id="A0A0A0KPT2"/>